<gene>
    <name evidence="1" type="ORF">CEXT_121981</name>
</gene>
<name>A0AAV4XQ69_CAEEX</name>
<accession>A0AAV4XQ69</accession>
<evidence type="ECO:0000313" key="1">
    <source>
        <dbReference type="EMBL" id="GIY97327.1"/>
    </source>
</evidence>
<proteinExistence type="predicted"/>
<reference evidence="1 2" key="1">
    <citation type="submission" date="2021-06" db="EMBL/GenBank/DDBJ databases">
        <title>Caerostris extrusa draft genome.</title>
        <authorList>
            <person name="Kono N."/>
            <person name="Arakawa K."/>
        </authorList>
    </citation>
    <scope>NUCLEOTIDE SEQUENCE [LARGE SCALE GENOMIC DNA]</scope>
</reference>
<organism evidence="1 2">
    <name type="scientific">Caerostris extrusa</name>
    <name type="common">Bark spider</name>
    <name type="synonym">Caerostris bankana</name>
    <dbReference type="NCBI Taxonomy" id="172846"/>
    <lineage>
        <taxon>Eukaryota</taxon>
        <taxon>Metazoa</taxon>
        <taxon>Ecdysozoa</taxon>
        <taxon>Arthropoda</taxon>
        <taxon>Chelicerata</taxon>
        <taxon>Arachnida</taxon>
        <taxon>Araneae</taxon>
        <taxon>Araneomorphae</taxon>
        <taxon>Entelegynae</taxon>
        <taxon>Araneoidea</taxon>
        <taxon>Araneidae</taxon>
        <taxon>Caerostris</taxon>
    </lineage>
</organism>
<dbReference type="AlphaFoldDB" id="A0AAV4XQ69"/>
<evidence type="ECO:0000313" key="2">
    <source>
        <dbReference type="Proteomes" id="UP001054945"/>
    </source>
</evidence>
<protein>
    <submittedName>
        <fullName evidence="1">Uncharacterized protein</fullName>
    </submittedName>
</protein>
<dbReference type="Proteomes" id="UP001054945">
    <property type="component" value="Unassembled WGS sequence"/>
</dbReference>
<keyword evidence="2" id="KW-1185">Reference proteome</keyword>
<sequence length="77" mass="8958">MSYFETTPPFQSRAYGRNYSESEFSEAPIKSNSIEARGFLEEGGLHEREQKGEGKRFLFPHSFCWRPFSTMGKENAR</sequence>
<comment type="caution">
    <text evidence="1">The sequence shown here is derived from an EMBL/GenBank/DDBJ whole genome shotgun (WGS) entry which is preliminary data.</text>
</comment>
<dbReference type="EMBL" id="BPLR01000769">
    <property type="protein sequence ID" value="GIY97327.1"/>
    <property type="molecule type" value="Genomic_DNA"/>
</dbReference>